<dbReference type="CDD" id="cd07067">
    <property type="entry name" value="HP_PGM_like"/>
    <property type="match status" value="1"/>
</dbReference>
<dbReference type="PANTHER" id="PTHR48100:SF15">
    <property type="entry name" value="SEDOHEPTULOSE 1,7-BISPHOSPHATASE"/>
    <property type="match status" value="1"/>
</dbReference>
<organism evidence="2">
    <name type="scientific">uncultured Frankineae bacterium</name>
    <dbReference type="NCBI Taxonomy" id="437475"/>
    <lineage>
        <taxon>Bacteria</taxon>
        <taxon>Bacillati</taxon>
        <taxon>Actinomycetota</taxon>
        <taxon>Actinomycetes</taxon>
        <taxon>Frankiales</taxon>
        <taxon>environmental samples</taxon>
    </lineage>
</organism>
<dbReference type="GO" id="GO:0101006">
    <property type="term" value="F:protein histidine phosphatase activity"/>
    <property type="evidence" value="ECO:0007669"/>
    <property type="project" value="TreeGrafter"/>
</dbReference>
<feature type="binding site" evidence="1">
    <location>
        <begin position="34"/>
        <end position="35"/>
    </location>
    <ligand>
        <name>substrate</name>
    </ligand>
</feature>
<evidence type="ECO:0000256" key="1">
    <source>
        <dbReference type="PIRSR" id="PIRSR613078-2"/>
    </source>
</evidence>
<dbReference type="AlphaFoldDB" id="A0A6J4KPX0"/>
<reference evidence="2" key="1">
    <citation type="submission" date="2020-02" db="EMBL/GenBank/DDBJ databases">
        <authorList>
            <person name="Meier V. D."/>
        </authorList>
    </citation>
    <scope>NUCLEOTIDE SEQUENCE</scope>
    <source>
        <strain evidence="2">AVDCRST_MAG16</strain>
    </source>
</reference>
<dbReference type="InterPro" id="IPR050275">
    <property type="entry name" value="PGM_Phosphatase"/>
</dbReference>
<accession>A0A6J4KPX0</accession>
<gene>
    <name evidence="2" type="ORF">AVDCRST_MAG16-240</name>
</gene>
<dbReference type="EC" id="3.1.3.11" evidence="2"/>
<name>A0A6J4KPX0_9ACTN</name>
<keyword evidence="2" id="KW-0378">Hydrolase</keyword>
<dbReference type="GO" id="GO:0042132">
    <property type="term" value="F:fructose 1,6-bisphosphate 1-phosphatase activity"/>
    <property type="evidence" value="ECO:0007669"/>
    <property type="project" value="UniProtKB-EC"/>
</dbReference>
<sequence>MRGAGLRACQAARMAEMVLVRHGQTEWSRDGRHTGHTDIPLTSVGEADATALGARLSRSFGLVLTSPLSRAARTAALAGLRAEVEPGLLEWDYGPEEGRTTEQARETRPGWSVWDDTGLGETLEQLATRQRRVLDRVCPVLDRGEDVCLVGHGHALRVLAACWLGLPPGAGQQLVLGAGSISVLGHEHGCPAVLTWNA</sequence>
<dbReference type="SMART" id="SM00855">
    <property type="entry name" value="PGAM"/>
    <property type="match status" value="1"/>
</dbReference>
<dbReference type="InterPro" id="IPR013078">
    <property type="entry name" value="His_Pase_superF_clade-1"/>
</dbReference>
<proteinExistence type="predicted"/>
<dbReference type="EMBL" id="CADCUE010000018">
    <property type="protein sequence ID" value="CAA9312041.1"/>
    <property type="molecule type" value="Genomic_DNA"/>
</dbReference>
<dbReference type="SUPFAM" id="SSF53254">
    <property type="entry name" value="Phosphoglycerate mutase-like"/>
    <property type="match status" value="1"/>
</dbReference>
<dbReference type="Gene3D" id="3.40.50.1240">
    <property type="entry name" value="Phosphoglycerate mutase-like"/>
    <property type="match status" value="1"/>
</dbReference>
<dbReference type="InterPro" id="IPR029033">
    <property type="entry name" value="His_PPase_superfam"/>
</dbReference>
<dbReference type="Pfam" id="PF00300">
    <property type="entry name" value="His_Phos_1"/>
    <property type="match status" value="1"/>
</dbReference>
<feature type="binding site" evidence="1">
    <location>
        <position position="70"/>
    </location>
    <ligand>
        <name>substrate</name>
    </ligand>
</feature>
<dbReference type="GO" id="GO:0070297">
    <property type="term" value="P:regulation of phosphorelay signal transduction system"/>
    <property type="evidence" value="ECO:0007669"/>
    <property type="project" value="TreeGrafter"/>
</dbReference>
<dbReference type="PANTHER" id="PTHR48100">
    <property type="entry name" value="BROAD-SPECIFICITY PHOSPHATASE YOR283W-RELATED"/>
    <property type="match status" value="1"/>
</dbReference>
<evidence type="ECO:0000313" key="2">
    <source>
        <dbReference type="EMBL" id="CAA9312041.1"/>
    </source>
</evidence>
<protein>
    <submittedName>
        <fullName evidence="2">Fructose-1,6-bisphosphatase, Mycobacterial type SUP1 Sugar phosphatase SUP1</fullName>
        <ecNumber evidence="2">3.1.3.11</ecNumber>
        <ecNumber evidence="2">3.1.3.23</ecNumber>
    </submittedName>
</protein>
<dbReference type="EC" id="3.1.3.23" evidence="2"/>